<feature type="non-terminal residue" evidence="1">
    <location>
        <position position="269"/>
    </location>
</feature>
<organism evidence="1 2">
    <name type="scientific">Brassica napus</name>
    <name type="common">Rape</name>
    <dbReference type="NCBI Taxonomy" id="3708"/>
    <lineage>
        <taxon>Eukaryota</taxon>
        <taxon>Viridiplantae</taxon>
        <taxon>Streptophyta</taxon>
        <taxon>Embryophyta</taxon>
        <taxon>Tracheophyta</taxon>
        <taxon>Spermatophyta</taxon>
        <taxon>Magnoliopsida</taxon>
        <taxon>eudicotyledons</taxon>
        <taxon>Gunneridae</taxon>
        <taxon>Pentapetalae</taxon>
        <taxon>rosids</taxon>
        <taxon>malvids</taxon>
        <taxon>Brassicales</taxon>
        <taxon>Brassicaceae</taxon>
        <taxon>Brassiceae</taxon>
        <taxon>Brassica</taxon>
    </lineage>
</organism>
<dbReference type="PANTHER" id="PTHR35730:SF2">
    <property type="entry name" value="KINETOCHORE PROTEIN SPC24 HOMOLOG-RELATED"/>
    <property type="match status" value="1"/>
</dbReference>
<accession>A0ABQ8DD38</accession>
<dbReference type="PANTHER" id="PTHR35730">
    <property type="entry name" value="KINETOCHORE PROTEIN SPC24 HOMOLOG-RELATED"/>
    <property type="match status" value="1"/>
</dbReference>
<dbReference type="EMBL" id="JAGKQM010000005">
    <property type="protein sequence ID" value="KAH0927268.1"/>
    <property type="molecule type" value="Genomic_DNA"/>
</dbReference>
<evidence type="ECO:0000313" key="2">
    <source>
        <dbReference type="Proteomes" id="UP000824890"/>
    </source>
</evidence>
<keyword evidence="2" id="KW-1185">Reference proteome</keyword>
<proteinExistence type="predicted"/>
<gene>
    <name evidence="1" type="ORF">HID58_019524</name>
</gene>
<comment type="caution">
    <text evidence="1">The sequence shown here is derived from an EMBL/GenBank/DDBJ whole genome shotgun (WGS) entry which is preliminary data.</text>
</comment>
<dbReference type="Proteomes" id="UP000824890">
    <property type="component" value="Unassembled WGS sequence"/>
</dbReference>
<reference evidence="1 2" key="1">
    <citation type="submission" date="2021-05" db="EMBL/GenBank/DDBJ databases">
        <title>Genome Assembly of Synthetic Allotetraploid Brassica napus Reveals Homoeologous Exchanges between Subgenomes.</title>
        <authorList>
            <person name="Davis J.T."/>
        </authorList>
    </citation>
    <scope>NUCLEOTIDE SEQUENCE [LARGE SCALE GENOMIC DNA]</scope>
    <source>
        <strain evidence="2">cv. Da-Ae</strain>
        <tissue evidence="1">Seedling</tissue>
    </source>
</reference>
<name>A0ABQ8DD38_BRANA</name>
<sequence>MSLAGDIGKVSLAGDISQVSLAGGILSDPIGDCEIVTMSEGLRLLSSPLVLLVYKVQVGAPEMRESSDIKYLISHGYDLINLLNSKNGFDVESIKDCKKKLEACKKKTEEAYSDESAGDDDIELVADELKDLNAQWTSVDEKRQSLKSKDRTNIGLLNSSFYLQEEAFYVIPEADVNDPSKISGCILICMLVSQRLYQKKTLMIHQRSQASKEGSGMANEAVFFSNLFSEWDCTPSPASLIYLTLFAQQVLMNFEEPLKDYVRYVQSIK</sequence>
<protein>
    <submittedName>
        <fullName evidence="1">Uncharacterized protein</fullName>
    </submittedName>
</protein>
<evidence type="ECO:0000313" key="1">
    <source>
        <dbReference type="EMBL" id="KAH0927268.1"/>
    </source>
</evidence>
<dbReference type="InterPro" id="IPR044951">
    <property type="entry name" value="SPC24-like"/>
</dbReference>